<evidence type="ECO:0000256" key="1">
    <source>
        <dbReference type="SAM" id="Coils"/>
    </source>
</evidence>
<evidence type="ECO:0000256" key="2">
    <source>
        <dbReference type="SAM" id="Phobius"/>
    </source>
</evidence>
<evidence type="ECO:0000313" key="3">
    <source>
        <dbReference type="EMBL" id="MDG6894517.1"/>
    </source>
</evidence>
<accession>A0A9X4PA50</accession>
<keyword evidence="2" id="KW-0472">Membrane</keyword>
<comment type="caution">
    <text evidence="3">The sequence shown here is derived from an EMBL/GenBank/DDBJ whole genome shotgun (WGS) entry which is preliminary data.</text>
</comment>
<protein>
    <submittedName>
        <fullName evidence="3">Uncharacterized protein</fullName>
    </submittedName>
</protein>
<dbReference type="RefSeq" id="WP_279571989.1">
    <property type="nucleotide sequence ID" value="NZ_LWID01000001.1"/>
</dbReference>
<keyword evidence="2" id="KW-1133">Transmembrane helix</keyword>
<keyword evidence="4" id="KW-1185">Reference proteome</keyword>
<keyword evidence="2" id="KW-0812">Transmembrane</keyword>
<sequence>MDKFYDFLFKSTNFAFLCVFIGFSIVALLFIGIVVYSVVLKQSEYLEFLLWGFLPLIIITLIYYGINYYKFHQELNKKHAEQLAKIARESQIRQQKLEERALELERKLANSPDMTAEEVTTLLEEFCANAPQKVQSSKKEENPLIINVKVTYVKPNEEQQRG</sequence>
<organism evidence="3 4">
    <name type="scientific">Volucribacter amazonae</name>
    <dbReference type="NCBI Taxonomy" id="256731"/>
    <lineage>
        <taxon>Bacteria</taxon>
        <taxon>Pseudomonadati</taxon>
        <taxon>Pseudomonadota</taxon>
        <taxon>Gammaproteobacteria</taxon>
        <taxon>Pasteurellales</taxon>
        <taxon>Pasteurellaceae</taxon>
        <taxon>Volucribacter</taxon>
    </lineage>
</organism>
<proteinExistence type="predicted"/>
<dbReference type="Proteomes" id="UP001155500">
    <property type="component" value="Unassembled WGS sequence"/>
</dbReference>
<dbReference type="AlphaFoldDB" id="A0A9X4PA50"/>
<reference evidence="3" key="1">
    <citation type="submission" date="2016-03" db="EMBL/GenBank/DDBJ databases">
        <title>Co-evolution between Pasteurellaceae and their hosts.</title>
        <authorList>
            <person name="Hansen M.J."/>
            <person name="Bojesen A.M."/>
            <person name="Planet P."/>
        </authorList>
    </citation>
    <scope>NUCLEOTIDE SEQUENCE</scope>
    <source>
        <strain evidence="3">146/S8/89</strain>
    </source>
</reference>
<feature type="coiled-coil region" evidence="1">
    <location>
        <begin position="80"/>
        <end position="107"/>
    </location>
</feature>
<evidence type="ECO:0000313" key="4">
    <source>
        <dbReference type="Proteomes" id="UP001155500"/>
    </source>
</evidence>
<keyword evidence="1" id="KW-0175">Coiled coil</keyword>
<name>A0A9X4PA50_9PAST</name>
<gene>
    <name evidence="3" type="ORF">A6A20_02490</name>
</gene>
<dbReference type="EMBL" id="LWID01000001">
    <property type="protein sequence ID" value="MDG6894517.1"/>
    <property type="molecule type" value="Genomic_DNA"/>
</dbReference>
<feature type="transmembrane region" description="Helical" evidence="2">
    <location>
        <begin position="48"/>
        <end position="69"/>
    </location>
</feature>
<feature type="transmembrane region" description="Helical" evidence="2">
    <location>
        <begin position="12"/>
        <end position="36"/>
    </location>
</feature>